<feature type="transmembrane region" description="Helical" evidence="9">
    <location>
        <begin position="376"/>
        <end position="396"/>
    </location>
</feature>
<dbReference type="SUPFAM" id="SSF102522">
    <property type="entry name" value="Bacterial fluorinating enzyme, N-terminal domain"/>
    <property type="match status" value="1"/>
</dbReference>
<keyword evidence="3" id="KW-0547">Nucleotide-binding</keyword>
<proteinExistence type="inferred from homology"/>
<keyword evidence="9" id="KW-1133">Transmembrane helix</keyword>
<reference evidence="11" key="1">
    <citation type="submission" date="2021-02" db="EMBL/GenBank/DDBJ databases">
        <authorList>
            <person name="Dougan E. K."/>
            <person name="Rhodes N."/>
            <person name="Thang M."/>
            <person name="Chan C."/>
        </authorList>
    </citation>
    <scope>NUCLEOTIDE SEQUENCE</scope>
</reference>
<feature type="transmembrane region" description="Helical" evidence="9">
    <location>
        <begin position="256"/>
        <end position="274"/>
    </location>
</feature>
<keyword evidence="9" id="KW-0812">Transmembrane</keyword>
<gene>
    <name evidence="11" type="primary">recQ</name>
    <name evidence="11" type="ORF">SNEC2469_LOCUS26002</name>
</gene>
<dbReference type="HAMAP" id="MF_02088">
    <property type="entry name" value="Q_prec_transport"/>
    <property type="match status" value="1"/>
</dbReference>
<sequence length="909" mass="96796">STRRPIMILLYTDFGSAGPYVGQMHAVLAREAPGRPAIDLMHDAPRFAPRPAAYLLAALAEQAPAGAVFLAVVDPGVGTARAPLVVQAGGHSFVGPDNGLLALVARQRGRRGAPPSAWEIDWRPQCLSASFHGRDLFAPIAAQLARGGVPAVRPRQLDSLIGHDWPDSLAETIYIDGYGNAMTGLRLLVRQRLRPGRDRRQSGGGGRGAGPDPRQPDRDRRAMNESNLRGILLGVAAMAVVVTASNILVQFPINDWITWGAFTYPAAFLVTDLTNRALGPGPARRVVYAGFALAVLLSILLADPRIALASGTAFLVAQLLDVTLFDRLRRAAWWQAPLASSTLGSVTDTALFFSLAFAGSGLPWVTWALGDLGVKLAMALVLLLPFRALMTVIPALRPRASRPSQITLLLQAAEVGDDVVDLGLGELQAGHLGVRRVDEAADAALAHLRMIGDGVEGGRGIAGAARVLAHQMAGGAELARQGRAPLDRQVPGRQVPGRQVPGRQPPGRLILGGFGRRPRSGQGQPPGPQVEPGVGGDAGRVEGALIVAVGTHGDDLAIVLPDHADLGEEADGAVLLLGELRDQLLAPVRALGPRRAPRRAPGRPAETEREAGRQPGGKAQRGAAGGPESQALREVFGHGAFRGLQSEAVETLLAGGDALVVAPTGFGKSACYQVPALCRPGTAIVVSPLIALMADQVAQLREAGVAADMLNSALPEEERRAVIQRLRGGQTRLLYVAPERLLLDGTLELLESCRISLIAIDEAHCVSQWGHDFRPEYRRLSALAGWFPEVPRIALTATADAQTRTDILTQLRMDRARVLVGGFDRPNLRWNFAEKREPLRQLDRFLATRPEGSSGIVYVGSRKKAEQTAERLAAMGYAAEAYHAGLDSELRGQRQARFLREDGRIVVAT</sequence>
<dbReference type="NCBIfam" id="TIGR00614">
    <property type="entry name" value="recQ_fam"/>
    <property type="match status" value="1"/>
</dbReference>
<evidence type="ECO:0000313" key="12">
    <source>
        <dbReference type="Proteomes" id="UP000601435"/>
    </source>
</evidence>
<dbReference type="InterPro" id="IPR004589">
    <property type="entry name" value="DNA_helicase_ATP-dep_RecQ"/>
</dbReference>
<dbReference type="OrthoDB" id="10261556at2759"/>
<keyword evidence="12" id="KW-1185">Reference proteome</keyword>
<dbReference type="EMBL" id="CAJNJA010052147">
    <property type="protein sequence ID" value="CAE7845782.1"/>
    <property type="molecule type" value="Genomic_DNA"/>
</dbReference>
<evidence type="ECO:0000259" key="10">
    <source>
        <dbReference type="PROSITE" id="PS51192"/>
    </source>
</evidence>
<keyword evidence="5" id="KW-0413">Isomerase</keyword>
<keyword evidence="9" id="KW-0472">Membrane</keyword>
<dbReference type="GO" id="GO:0006281">
    <property type="term" value="P:DNA repair"/>
    <property type="evidence" value="ECO:0007669"/>
    <property type="project" value="TreeGrafter"/>
</dbReference>
<dbReference type="GO" id="GO:0005737">
    <property type="term" value="C:cytoplasm"/>
    <property type="evidence" value="ECO:0007669"/>
    <property type="project" value="TreeGrafter"/>
</dbReference>
<dbReference type="InterPro" id="IPR014001">
    <property type="entry name" value="Helicase_ATP-bd"/>
</dbReference>
<feature type="non-terminal residue" evidence="11">
    <location>
        <position position="1"/>
    </location>
</feature>
<dbReference type="SUPFAM" id="SSF52540">
    <property type="entry name" value="P-loop containing nucleoside triphosphate hydrolases"/>
    <property type="match status" value="2"/>
</dbReference>
<comment type="caution">
    <text evidence="11">The sequence shown here is derived from an EMBL/GenBank/DDBJ whole genome shotgun (WGS) entry which is preliminary data.</text>
</comment>
<dbReference type="GO" id="GO:0005524">
    <property type="term" value="F:ATP binding"/>
    <property type="evidence" value="ECO:0007669"/>
    <property type="project" value="InterPro"/>
</dbReference>
<evidence type="ECO:0000256" key="5">
    <source>
        <dbReference type="ARBA" id="ARBA00023235"/>
    </source>
</evidence>
<feature type="non-terminal residue" evidence="11">
    <location>
        <position position="909"/>
    </location>
</feature>
<dbReference type="PANTHER" id="PTHR13710:SF105">
    <property type="entry name" value="ATP-DEPENDENT DNA HELICASE Q1"/>
    <property type="match status" value="1"/>
</dbReference>
<dbReference type="Pfam" id="PF01887">
    <property type="entry name" value="SAM_HAT_N"/>
    <property type="match status" value="1"/>
</dbReference>
<dbReference type="InterPro" id="IPR027417">
    <property type="entry name" value="P-loop_NTPase"/>
</dbReference>
<dbReference type="PROSITE" id="PS51192">
    <property type="entry name" value="HELICASE_ATP_BIND_1"/>
    <property type="match status" value="1"/>
</dbReference>
<protein>
    <recommendedName>
        <fullName evidence="7">DNA 3'-5' helicase</fullName>
        <ecNumber evidence="7">5.6.2.4</ecNumber>
    </recommendedName>
</protein>
<dbReference type="PANTHER" id="PTHR13710">
    <property type="entry name" value="DNA HELICASE RECQ FAMILY MEMBER"/>
    <property type="match status" value="1"/>
</dbReference>
<feature type="region of interest" description="Disordered" evidence="8">
    <location>
        <begin position="480"/>
        <end position="538"/>
    </location>
</feature>
<evidence type="ECO:0000256" key="6">
    <source>
        <dbReference type="ARBA" id="ARBA00034617"/>
    </source>
</evidence>
<comment type="similarity">
    <text evidence="1">Belongs to the helicase family. RecQ subfamily.</text>
</comment>
<evidence type="ECO:0000256" key="8">
    <source>
        <dbReference type="SAM" id="MobiDB-lite"/>
    </source>
</evidence>
<dbReference type="InterPro" id="IPR046469">
    <property type="entry name" value="SAM_HAT_N"/>
</dbReference>
<feature type="domain" description="Helicase ATP-binding" evidence="10">
    <location>
        <begin position="649"/>
        <end position="817"/>
    </location>
</feature>
<name>A0A813A2M4_9DINO</name>
<dbReference type="SMART" id="SM00487">
    <property type="entry name" value="DEXDc"/>
    <property type="match status" value="1"/>
</dbReference>
<keyword evidence="2" id="KW-0378">Hydrolase</keyword>
<evidence type="ECO:0000313" key="11">
    <source>
        <dbReference type="EMBL" id="CAE7845782.1"/>
    </source>
</evidence>
<dbReference type="GO" id="GO:0043138">
    <property type="term" value="F:3'-5' DNA helicase activity"/>
    <property type="evidence" value="ECO:0007669"/>
    <property type="project" value="UniProtKB-EC"/>
</dbReference>
<evidence type="ECO:0000256" key="9">
    <source>
        <dbReference type="SAM" id="Phobius"/>
    </source>
</evidence>
<dbReference type="InterPro" id="IPR011545">
    <property type="entry name" value="DEAD/DEAH_box_helicase_dom"/>
</dbReference>
<evidence type="ECO:0000256" key="1">
    <source>
        <dbReference type="ARBA" id="ARBA00005446"/>
    </source>
</evidence>
<dbReference type="GO" id="GO:0009378">
    <property type="term" value="F:four-way junction helicase activity"/>
    <property type="evidence" value="ECO:0007669"/>
    <property type="project" value="TreeGrafter"/>
</dbReference>
<dbReference type="Pfam" id="PF02592">
    <property type="entry name" value="Vut_1"/>
    <property type="match status" value="1"/>
</dbReference>
<dbReference type="Proteomes" id="UP000601435">
    <property type="component" value="Unassembled WGS sequence"/>
</dbReference>
<dbReference type="CDD" id="cd17920">
    <property type="entry name" value="DEXHc_RecQ"/>
    <property type="match status" value="1"/>
</dbReference>
<feature type="region of interest" description="Disordered" evidence="8">
    <location>
        <begin position="195"/>
        <end position="220"/>
    </location>
</feature>
<dbReference type="AlphaFoldDB" id="A0A813A2M4"/>
<evidence type="ECO:0000256" key="2">
    <source>
        <dbReference type="ARBA" id="ARBA00022801"/>
    </source>
</evidence>
<keyword evidence="3" id="KW-0067">ATP-binding</keyword>
<dbReference type="GO" id="GO:0030894">
    <property type="term" value="C:replisome"/>
    <property type="evidence" value="ECO:0007669"/>
    <property type="project" value="TreeGrafter"/>
</dbReference>
<feature type="compositionally biased region" description="Low complexity" evidence="8">
    <location>
        <begin position="488"/>
        <end position="508"/>
    </location>
</feature>
<dbReference type="EC" id="5.6.2.4" evidence="7"/>
<feature type="transmembrane region" description="Helical" evidence="9">
    <location>
        <begin position="286"/>
        <end position="302"/>
    </location>
</feature>
<keyword evidence="3" id="KW-0347">Helicase</keyword>
<feature type="transmembrane region" description="Helical" evidence="9">
    <location>
        <begin position="230"/>
        <end position="250"/>
    </location>
</feature>
<comment type="catalytic activity">
    <reaction evidence="6">
        <text>Couples ATP hydrolysis with the unwinding of duplex DNA by translocating in the 3'-5' direction.</text>
        <dbReference type="EC" id="5.6.2.4"/>
    </reaction>
</comment>
<dbReference type="Gene3D" id="3.40.50.10790">
    <property type="entry name" value="S-adenosyl-l-methionine hydroxide adenosyltransferase, N-terminal"/>
    <property type="match status" value="1"/>
</dbReference>
<organism evidence="11 12">
    <name type="scientific">Symbiodinium necroappetens</name>
    <dbReference type="NCBI Taxonomy" id="1628268"/>
    <lineage>
        <taxon>Eukaryota</taxon>
        <taxon>Sar</taxon>
        <taxon>Alveolata</taxon>
        <taxon>Dinophyceae</taxon>
        <taxon>Suessiales</taxon>
        <taxon>Symbiodiniaceae</taxon>
        <taxon>Symbiodinium</taxon>
    </lineage>
</organism>
<evidence type="ECO:0000256" key="3">
    <source>
        <dbReference type="ARBA" id="ARBA00022806"/>
    </source>
</evidence>
<dbReference type="GO" id="GO:0003677">
    <property type="term" value="F:DNA binding"/>
    <property type="evidence" value="ECO:0007669"/>
    <property type="project" value="UniProtKB-KW"/>
</dbReference>
<dbReference type="Gene3D" id="3.40.50.300">
    <property type="entry name" value="P-loop containing nucleotide triphosphate hydrolases"/>
    <property type="match status" value="2"/>
</dbReference>
<feature type="region of interest" description="Disordered" evidence="8">
    <location>
        <begin position="589"/>
        <end position="628"/>
    </location>
</feature>
<accession>A0A813A2M4</accession>
<dbReference type="NCBIfam" id="TIGR00697">
    <property type="entry name" value="queuosine precursor transporter"/>
    <property type="match status" value="1"/>
</dbReference>
<dbReference type="InterPro" id="IPR003744">
    <property type="entry name" value="YhhQ"/>
</dbReference>
<dbReference type="GO" id="GO:0016787">
    <property type="term" value="F:hydrolase activity"/>
    <property type="evidence" value="ECO:0007669"/>
    <property type="project" value="UniProtKB-KW"/>
</dbReference>
<feature type="transmembrane region" description="Helical" evidence="9">
    <location>
        <begin position="349"/>
        <end position="370"/>
    </location>
</feature>
<dbReference type="InterPro" id="IPR023228">
    <property type="entry name" value="SAM_OH_AdoTrfase_N_sf"/>
</dbReference>
<keyword evidence="4" id="KW-0238">DNA-binding</keyword>
<evidence type="ECO:0000256" key="4">
    <source>
        <dbReference type="ARBA" id="ARBA00023125"/>
    </source>
</evidence>
<dbReference type="FunFam" id="3.40.50.300:FF:001389">
    <property type="entry name" value="ATP-dependent DNA helicase RecQ"/>
    <property type="match status" value="1"/>
</dbReference>
<evidence type="ECO:0000256" key="7">
    <source>
        <dbReference type="ARBA" id="ARBA00034808"/>
    </source>
</evidence>
<dbReference type="GO" id="GO:0006310">
    <property type="term" value="P:DNA recombination"/>
    <property type="evidence" value="ECO:0007669"/>
    <property type="project" value="InterPro"/>
</dbReference>
<dbReference type="Pfam" id="PF00270">
    <property type="entry name" value="DEAD"/>
    <property type="match status" value="1"/>
</dbReference>